<dbReference type="OrthoDB" id="4991875at2759"/>
<dbReference type="Proteomes" id="UP001147733">
    <property type="component" value="Unassembled WGS sequence"/>
</dbReference>
<reference evidence="4" key="2">
    <citation type="journal article" date="2023" name="IMA Fungus">
        <title>Comparative genomic study of the Penicillium genus elucidates a diverse pangenome and 15 lateral gene transfer events.</title>
        <authorList>
            <person name="Petersen C."/>
            <person name="Sorensen T."/>
            <person name="Nielsen M.R."/>
            <person name="Sondergaard T.E."/>
            <person name="Sorensen J.L."/>
            <person name="Fitzpatrick D.A."/>
            <person name="Frisvad J.C."/>
            <person name="Nielsen K.L."/>
        </authorList>
    </citation>
    <scope>NUCLEOTIDE SEQUENCE</scope>
    <source>
        <strain evidence="4">IBT 23319</strain>
    </source>
</reference>
<name>A0A9W9TV28_PENCI</name>
<proteinExistence type="predicted"/>
<organism evidence="4 5">
    <name type="scientific">Penicillium citrinum</name>
    <dbReference type="NCBI Taxonomy" id="5077"/>
    <lineage>
        <taxon>Eukaryota</taxon>
        <taxon>Fungi</taxon>
        <taxon>Dikarya</taxon>
        <taxon>Ascomycota</taxon>
        <taxon>Pezizomycotina</taxon>
        <taxon>Eurotiomycetes</taxon>
        <taxon>Eurotiomycetidae</taxon>
        <taxon>Eurotiales</taxon>
        <taxon>Aspergillaceae</taxon>
        <taxon>Penicillium</taxon>
    </lineage>
</organism>
<evidence type="ECO:0000256" key="1">
    <source>
        <dbReference type="SAM" id="MobiDB-lite"/>
    </source>
</evidence>
<accession>A0A9W9TV28</accession>
<gene>
    <name evidence="4" type="ORF">N7469_002140</name>
</gene>
<reference evidence="4" key="1">
    <citation type="submission" date="2022-11" db="EMBL/GenBank/DDBJ databases">
        <authorList>
            <person name="Petersen C."/>
        </authorList>
    </citation>
    <scope>NUCLEOTIDE SEQUENCE</scope>
    <source>
        <strain evidence="4">IBT 23319</strain>
    </source>
</reference>
<dbReference type="PANTHER" id="PTHR40640">
    <property type="entry name" value="ANCHORED GLYCOPROTEIN, PUTATIVE (AFU_ORTHOLOGUE AFUA_8G04860)-RELATED"/>
    <property type="match status" value="1"/>
</dbReference>
<protein>
    <recommendedName>
        <fullName evidence="6">Autophagy-related protein 27</fullName>
    </recommendedName>
</protein>
<dbReference type="RefSeq" id="XP_056503554.1">
    <property type="nucleotide sequence ID" value="XM_056641060.1"/>
</dbReference>
<feature type="signal peptide" evidence="3">
    <location>
        <begin position="1"/>
        <end position="20"/>
    </location>
</feature>
<dbReference type="GeneID" id="81380227"/>
<keyword evidence="2" id="KW-1133">Transmembrane helix</keyword>
<evidence type="ECO:0008006" key="6">
    <source>
        <dbReference type="Google" id="ProtNLM"/>
    </source>
</evidence>
<feature type="region of interest" description="Disordered" evidence="1">
    <location>
        <begin position="132"/>
        <end position="152"/>
    </location>
</feature>
<evidence type="ECO:0000256" key="2">
    <source>
        <dbReference type="SAM" id="Phobius"/>
    </source>
</evidence>
<keyword evidence="5" id="KW-1185">Reference proteome</keyword>
<evidence type="ECO:0000256" key="3">
    <source>
        <dbReference type="SAM" id="SignalP"/>
    </source>
</evidence>
<dbReference type="AlphaFoldDB" id="A0A9W9TV28"/>
<keyword evidence="3" id="KW-0732">Signal</keyword>
<evidence type="ECO:0000313" key="4">
    <source>
        <dbReference type="EMBL" id="KAJ5240549.1"/>
    </source>
</evidence>
<keyword evidence="2" id="KW-0472">Membrane</keyword>
<comment type="caution">
    <text evidence="4">The sequence shown here is derived from an EMBL/GenBank/DDBJ whole genome shotgun (WGS) entry which is preliminary data.</text>
</comment>
<dbReference type="EMBL" id="JAPQKT010000002">
    <property type="protein sequence ID" value="KAJ5240549.1"/>
    <property type="molecule type" value="Genomic_DNA"/>
</dbReference>
<feature type="compositionally biased region" description="Low complexity" evidence="1">
    <location>
        <begin position="138"/>
        <end position="152"/>
    </location>
</feature>
<feature type="chain" id="PRO_5040736458" description="Autophagy-related protein 27" evidence="3">
    <location>
        <begin position="21"/>
        <end position="247"/>
    </location>
</feature>
<feature type="transmembrane region" description="Helical" evidence="2">
    <location>
        <begin position="177"/>
        <end position="200"/>
    </location>
</feature>
<evidence type="ECO:0000313" key="5">
    <source>
        <dbReference type="Proteomes" id="UP001147733"/>
    </source>
</evidence>
<keyword evidence="2" id="KW-0812">Transmembrane</keyword>
<dbReference type="PANTHER" id="PTHR40640:SF1">
    <property type="entry name" value="ANCHORED GLYCOPROTEIN, PUTATIVE (AFU_ORTHOLOGUE AFUA_8G04860)-RELATED"/>
    <property type="match status" value="1"/>
</dbReference>
<sequence length="247" mass="26110">MLSQICAILCGAAVITGAQTVRLLLPGFQGRELEARILSYEEQATTFVLTCPRTVAAPDCGVSEAGMTAIAKDESIELVDVNKRNSTASLSCQLAGTTYASCCATNTISAHATLAPKDLNWMEIPVRDAASGTEDTLRPATSTLPATTTSAKLPSGTEAVHAPLVESQGTFMIEDSWALYKAIGSIVLGLLGYCFIFSFYDGRASSNSHKAGGEQCNLVSETSACGILARKKDVNAKGQRWNLYEKG</sequence>